<feature type="transmembrane region" description="Helical" evidence="2">
    <location>
        <begin position="752"/>
        <end position="770"/>
    </location>
</feature>
<reference evidence="4 5" key="1">
    <citation type="submission" date="2015-09" db="EMBL/GenBank/DDBJ databases">
        <authorList>
            <consortium name="Pathogen Informatics"/>
        </authorList>
    </citation>
    <scope>NUCLEOTIDE SEQUENCE [LARGE SCALE GENOMIC DNA]</scope>
    <source>
        <strain evidence="4 5">2789STDY5608860</strain>
    </source>
</reference>
<feature type="transmembrane region" description="Helical" evidence="2">
    <location>
        <begin position="720"/>
        <end position="740"/>
    </location>
</feature>
<feature type="transmembrane region" description="Helical" evidence="2">
    <location>
        <begin position="1043"/>
        <end position="1064"/>
    </location>
</feature>
<feature type="transmembrane region" description="Helical" evidence="2">
    <location>
        <begin position="926"/>
        <end position="947"/>
    </location>
</feature>
<keyword evidence="2" id="KW-1133">Transmembrane helix</keyword>
<name>A0A173Z2Q0_9FIRM</name>
<organism evidence="4 5">
    <name type="scientific">Agathobacter rectalis</name>
    <dbReference type="NCBI Taxonomy" id="39491"/>
    <lineage>
        <taxon>Bacteria</taxon>
        <taxon>Bacillati</taxon>
        <taxon>Bacillota</taxon>
        <taxon>Clostridia</taxon>
        <taxon>Lachnospirales</taxon>
        <taxon>Lachnospiraceae</taxon>
        <taxon>Agathobacter</taxon>
    </lineage>
</organism>
<feature type="transmembrane region" description="Helical" evidence="2">
    <location>
        <begin position="1163"/>
        <end position="1186"/>
    </location>
</feature>
<evidence type="ECO:0000256" key="2">
    <source>
        <dbReference type="SAM" id="Phobius"/>
    </source>
</evidence>
<evidence type="ECO:0000256" key="1">
    <source>
        <dbReference type="SAM" id="Coils"/>
    </source>
</evidence>
<protein>
    <submittedName>
        <fullName evidence="4">Phage-related protein</fullName>
    </submittedName>
</protein>
<dbReference type="EMBL" id="CYYW01000004">
    <property type="protein sequence ID" value="CUN70514.1"/>
    <property type="molecule type" value="Genomic_DNA"/>
</dbReference>
<gene>
    <name evidence="4" type="ORF">ERS852417_00827</name>
</gene>
<dbReference type="RefSeq" id="WP_055223375.1">
    <property type="nucleotide sequence ID" value="NZ_CYYW01000004.1"/>
</dbReference>
<feature type="transmembrane region" description="Helical" evidence="2">
    <location>
        <begin position="985"/>
        <end position="1005"/>
    </location>
</feature>
<sequence>MSTTVDQRVVEMRFDNKQFENNIQTSLSSIDKLKKSLNMDGATKGLESVEKASGKINLSGLSNAVETVNAKFSALEVMAITALANITNSAVNAGKSIVSALTIDPIKTGFREYETQINAVQTILANTSSKGTTLDQVNNALDELNHYADMTIYNFTEMTRNIGTFTAAGVDLDTSVSAIKGIANLAAVSGSNSQQASTAMYQLSQALAAGTVKLQDWNSVVNAGMGGQVFQDALKETARVHGIAIDDMIKDEGSFRETLQKGWLTSDILTETLSKFTGDLNEEQLRTMGYTDEQIASIIKMGQTANDAATKVKTFTQLFDTLKEAAQSGWTQSWEIIVGDFEEAKELLTEMSDAFSAIINSSADARNSMLQGWKDLGGRTALIEAARNAFEGVLSIIKPVKEAFREIFPPMTAQQLYNITDALRNLTAHLKLSDTNSENLKRTFKGLFAVIDIVKQAFVAVAKGVGSLLGGTGDLASSILSVTARFGDWLVKLDKTIKKTDMFNVAIQTVIKYIKTGVAVATDLIDKAVDAVTRFANAIKQKYDTGGFAVIHSVLKRVYTRMSEVGEAADGMRSGVEIAIDAMGKALENSKFLQVLQALWNGVKTIGTGITKAMKTLASGFVEDISDINFSSVFDVLSGISLAGIAVGINKFLKGITDAVSDVTKLTDQIKGILDSVRGCFEAYQTQLKAGTLIKIASAIAILTGAIVVLSLIDSAKLASAITALTGLFAELMTSMAIFTKISGDLKNAGKTATIMLGLSVSVLILASALKKIASLSWNEIAKGLTGITVISGVLAGVAKVISKDEKTIAKGAFNLIFLATAVKILASACKDISQLSWGELGKGLTGVGVLMAEIALFLNTAKFSGKAVSTATGILVLSAAIKVLASACKDFGSMQWSEIGKGLTSIGILLTEIAAFTNLTGNAKHVVSTGIALIAIAGAMKIMASAVEDFGSMQWDEIGRGLTVMAGALAEITLAVNLMPKNMVSTGVGLIAVAGALTILSNVLSTMGNFTWEEIGKGLVTMGGALAELSIALNLMNGTLSGSAALLIASASLAVLAPVLSILGAMSWEAIAKGLVSLAGAFAIIGVAGAVLSPIIPSILALAGAFTLIGVGVAATGAGLLAAGLGLQALAIGLTAIAAAGTAGATALVAALAVIITGVADLIPAVLVKLAEGIAQFCVALAGAAPQILESLVVIITACLAAISNVVPQLVEVLVTLLVTTLQTLAEHTPEIVQAVFDILIACLQGIADNIGMVVQTAIDIVLNFIDGIAQKLPDVIQSGVNLLLSFIEGIISAIDNNSERLANDIRNLFKALIRAAVLVLTGGVVDIKEVGSKIMNSGLISGIKDELSNLKETVRDLISNAKQVIQDKINDFKDVGKHIIGGLISGITDKASDLANSAINAAKSAVNGVKNFLGIHSPSRVFAEIGRYTDEGFINGVKAYAGKVSDATVDMGKGAVGAMSDTLSTIADLVSSDIDTEPTIRPVMDLSNIQNGANQLFSMMKSVDGYSLSGSLDIANRTGNRINEVRSKATDNSSVLDKISDAVGNFNGGNLFENTFNITGSNPKEIAEEVSNIIQRQVERRDASWA</sequence>
<proteinExistence type="predicted"/>
<feature type="coiled-coil region" evidence="1">
    <location>
        <begin position="1342"/>
        <end position="1369"/>
    </location>
</feature>
<dbReference type="Gene3D" id="1.25.10.10">
    <property type="entry name" value="Leucine-rich Repeat Variant"/>
    <property type="match status" value="1"/>
</dbReference>
<dbReference type="NCBIfam" id="TIGR02675">
    <property type="entry name" value="tape_meas_nterm"/>
    <property type="match status" value="1"/>
</dbReference>
<feature type="transmembrane region" description="Helical" evidence="2">
    <location>
        <begin position="1131"/>
        <end position="1157"/>
    </location>
</feature>
<evidence type="ECO:0000259" key="3">
    <source>
        <dbReference type="Pfam" id="PF20155"/>
    </source>
</evidence>
<feature type="transmembrane region" description="Helical" evidence="2">
    <location>
        <begin position="1193"/>
        <end position="1212"/>
    </location>
</feature>
<keyword evidence="1" id="KW-0175">Coiled coil</keyword>
<feature type="domain" description="Tape measure protein N-terminal" evidence="3">
    <location>
        <begin position="131"/>
        <end position="288"/>
    </location>
</feature>
<evidence type="ECO:0000313" key="5">
    <source>
        <dbReference type="Proteomes" id="UP000095384"/>
    </source>
</evidence>
<feature type="transmembrane region" description="Helical" evidence="2">
    <location>
        <begin position="1017"/>
        <end position="1037"/>
    </location>
</feature>
<keyword evidence="2" id="KW-0472">Membrane</keyword>
<accession>A0A173Z2Q0</accession>
<evidence type="ECO:0000313" key="4">
    <source>
        <dbReference type="EMBL" id="CUN70514.1"/>
    </source>
</evidence>
<dbReference type="Pfam" id="PF20155">
    <property type="entry name" value="TMP_3"/>
    <property type="match status" value="1"/>
</dbReference>
<feature type="transmembrane region" description="Helical" evidence="2">
    <location>
        <begin position="1103"/>
        <end position="1124"/>
    </location>
</feature>
<feature type="transmembrane region" description="Helical" evidence="2">
    <location>
        <begin position="693"/>
        <end position="713"/>
    </location>
</feature>
<keyword evidence="2" id="KW-0812">Transmembrane</keyword>
<dbReference type="InterPro" id="IPR011989">
    <property type="entry name" value="ARM-like"/>
</dbReference>
<feature type="transmembrane region" description="Helical" evidence="2">
    <location>
        <begin position="1076"/>
        <end position="1097"/>
    </location>
</feature>
<dbReference type="SUPFAM" id="SSF48371">
    <property type="entry name" value="ARM repeat"/>
    <property type="match status" value="1"/>
</dbReference>
<dbReference type="InterPro" id="IPR013491">
    <property type="entry name" value="Tape_meas_N"/>
</dbReference>
<dbReference type="Proteomes" id="UP000095384">
    <property type="component" value="Unassembled WGS sequence"/>
</dbReference>
<dbReference type="InterPro" id="IPR016024">
    <property type="entry name" value="ARM-type_fold"/>
</dbReference>